<evidence type="ECO:0008006" key="3">
    <source>
        <dbReference type="Google" id="ProtNLM"/>
    </source>
</evidence>
<dbReference type="AlphaFoldDB" id="A0AAF1ATR8"/>
<protein>
    <recommendedName>
        <fullName evidence="3">Ubiquitin-like protease family profile domain-containing protein</fullName>
    </recommendedName>
</protein>
<evidence type="ECO:0000313" key="1">
    <source>
        <dbReference type="EMBL" id="WOG92116.1"/>
    </source>
</evidence>
<evidence type="ECO:0000313" key="2">
    <source>
        <dbReference type="Proteomes" id="UP000077755"/>
    </source>
</evidence>
<keyword evidence="2" id="KW-1185">Reference proteome</keyword>
<dbReference type="InterPro" id="IPR038765">
    <property type="entry name" value="Papain-like_cys_pep_sf"/>
</dbReference>
<dbReference type="Gene3D" id="3.40.395.10">
    <property type="entry name" value="Adenoviral Proteinase, Chain A"/>
    <property type="match status" value="1"/>
</dbReference>
<dbReference type="EMBL" id="CP093345">
    <property type="protein sequence ID" value="WOG92116.1"/>
    <property type="molecule type" value="Genomic_DNA"/>
</dbReference>
<gene>
    <name evidence="1" type="ORF">DCAR_0311375</name>
</gene>
<name>A0AAF1ATR8_DAUCS</name>
<reference evidence="1" key="2">
    <citation type="submission" date="2022-03" db="EMBL/GenBank/DDBJ databases">
        <title>Draft title - Genomic analysis of global carrot germplasm unveils the trajectory of domestication and the origin of high carotenoid orange carrot.</title>
        <authorList>
            <person name="Iorizzo M."/>
            <person name="Ellison S."/>
            <person name="Senalik D."/>
            <person name="Macko-Podgorni A."/>
            <person name="Grzebelus D."/>
            <person name="Bostan H."/>
            <person name="Rolling W."/>
            <person name="Curaba J."/>
            <person name="Simon P."/>
        </authorList>
    </citation>
    <scope>NUCLEOTIDE SEQUENCE</scope>
    <source>
        <tissue evidence="1">Leaf</tissue>
    </source>
</reference>
<sequence length="179" mass="21149">MICRRMRKLMRKMLVFQKNFYSKQDNIISPPMMLGSNAISQKTWFHILEYGDSDLSTSHVDVFFYYLRKMSKYNEQCPVNFTTTDCTFMNDIVTKYEKISGEADIESKIRGDDCILDVIKGNALQYGKPWSMVEYVFFPIWLPEQEHWLLGILSLSMRQMFVFNSLTCNKDKNKIIEIV</sequence>
<organism evidence="1 2">
    <name type="scientific">Daucus carota subsp. sativus</name>
    <name type="common">Carrot</name>
    <dbReference type="NCBI Taxonomy" id="79200"/>
    <lineage>
        <taxon>Eukaryota</taxon>
        <taxon>Viridiplantae</taxon>
        <taxon>Streptophyta</taxon>
        <taxon>Embryophyta</taxon>
        <taxon>Tracheophyta</taxon>
        <taxon>Spermatophyta</taxon>
        <taxon>Magnoliopsida</taxon>
        <taxon>eudicotyledons</taxon>
        <taxon>Gunneridae</taxon>
        <taxon>Pentapetalae</taxon>
        <taxon>asterids</taxon>
        <taxon>campanulids</taxon>
        <taxon>Apiales</taxon>
        <taxon>Apiaceae</taxon>
        <taxon>Apioideae</taxon>
        <taxon>Scandiceae</taxon>
        <taxon>Daucinae</taxon>
        <taxon>Daucus</taxon>
        <taxon>Daucus sect. Daucus</taxon>
    </lineage>
</organism>
<dbReference type="Proteomes" id="UP000077755">
    <property type="component" value="Chromosome 3"/>
</dbReference>
<reference evidence="1" key="1">
    <citation type="journal article" date="2016" name="Nat. Genet.">
        <title>A high-quality carrot genome assembly provides new insights into carotenoid accumulation and asterid genome evolution.</title>
        <authorList>
            <person name="Iorizzo M."/>
            <person name="Ellison S."/>
            <person name="Senalik D."/>
            <person name="Zeng P."/>
            <person name="Satapoomin P."/>
            <person name="Huang J."/>
            <person name="Bowman M."/>
            <person name="Iovene M."/>
            <person name="Sanseverino W."/>
            <person name="Cavagnaro P."/>
            <person name="Yildiz M."/>
            <person name="Macko-Podgorni A."/>
            <person name="Moranska E."/>
            <person name="Grzebelus E."/>
            <person name="Grzebelus D."/>
            <person name="Ashrafi H."/>
            <person name="Zheng Z."/>
            <person name="Cheng S."/>
            <person name="Spooner D."/>
            <person name="Van Deynze A."/>
            <person name="Simon P."/>
        </authorList>
    </citation>
    <scope>NUCLEOTIDE SEQUENCE</scope>
    <source>
        <tissue evidence="1">Leaf</tissue>
    </source>
</reference>
<accession>A0AAF1ATR8</accession>
<proteinExistence type="predicted"/>
<dbReference type="SUPFAM" id="SSF54001">
    <property type="entry name" value="Cysteine proteinases"/>
    <property type="match status" value="1"/>
</dbReference>